<evidence type="ECO:0000313" key="1">
    <source>
        <dbReference type="EMBL" id="MFC0594298.1"/>
    </source>
</evidence>
<proteinExistence type="predicted"/>
<dbReference type="GO" id="GO:0016787">
    <property type="term" value="F:hydrolase activity"/>
    <property type="evidence" value="ECO:0007669"/>
    <property type="project" value="UniProtKB-KW"/>
</dbReference>
<reference evidence="1 2" key="1">
    <citation type="submission" date="2024-09" db="EMBL/GenBank/DDBJ databases">
        <authorList>
            <person name="Sun Q."/>
            <person name="Mori K."/>
        </authorList>
    </citation>
    <scope>NUCLEOTIDE SEQUENCE [LARGE SCALE GENOMIC DNA]</scope>
    <source>
        <strain evidence="1 2">NCAIM B.02336</strain>
    </source>
</reference>
<evidence type="ECO:0000313" key="2">
    <source>
        <dbReference type="Proteomes" id="UP001589834"/>
    </source>
</evidence>
<keyword evidence="2" id="KW-1185">Reference proteome</keyword>
<protein>
    <submittedName>
        <fullName evidence="1">S-adenosylhomocysteine hydrolase</fullName>
    </submittedName>
</protein>
<dbReference type="RefSeq" id="WP_377484937.1">
    <property type="nucleotide sequence ID" value="NZ_JBHLTN010000043.1"/>
</dbReference>
<keyword evidence="1" id="KW-0378">Hydrolase</keyword>
<comment type="caution">
    <text evidence="1">The sequence shown here is derived from an EMBL/GenBank/DDBJ whole genome shotgun (WGS) entry which is preliminary data.</text>
</comment>
<name>A0ABV6PZE8_9BURK</name>
<sequence length="137" mass="15169">MPRRDSLQAKIEQRIAERSDDVFLTREFADLGGERQVLRALSKEVADGGLIRLGYGIYGRATPSRLSGKPMLANPGGFTGAVRIALTKLGVPWEPSAAERAYNEGRSTQIPMNPKLKVKGRFSRRLSYDGKPLVIER</sequence>
<gene>
    <name evidence="1" type="ORF">ACFFGG_17250</name>
</gene>
<organism evidence="1 2">
    <name type="scientific">Ottowia pentelensis</name>
    <dbReference type="NCBI Taxonomy" id="511108"/>
    <lineage>
        <taxon>Bacteria</taxon>
        <taxon>Pseudomonadati</taxon>
        <taxon>Pseudomonadota</taxon>
        <taxon>Betaproteobacteria</taxon>
        <taxon>Burkholderiales</taxon>
        <taxon>Comamonadaceae</taxon>
        <taxon>Ottowia</taxon>
    </lineage>
</organism>
<dbReference type="EMBL" id="JBHLTN010000043">
    <property type="protein sequence ID" value="MFC0594298.1"/>
    <property type="molecule type" value="Genomic_DNA"/>
</dbReference>
<accession>A0ABV6PZE8</accession>
<dbReference type="Proteomes" id="UP001589834">
    <property type="component" value="Unassembled WGS sequence"/>
</dbReference>